<dbReference type="SMART" id="SM00347">
    <property type="entry name" value="HTH_MARR"/>
    <property type="match status" value="1"/>
</dbReference>
<evidence type="ECO:0000313" key="3">
    <source>
        <dbReference type="Proteomes" id="UP000633936"/>
    </source>
</evidence>
<evidence type="ECO:0000259" key="1">
    <source>
        <dbReference type="PROSITE" id="PS50995"/>
    </source>
</evidence>
<dbReference type="PANTHER" id="PTHR33164:SF101">
    <property type="entry name" value="TRANSCRIPTIONAL REPRESSOR MPRA"/>
    <property type="match status" value="1"/>
</dbReference>
<dbReference type="Proteomes" id="UP000633936">
    <property type="component" value="Unassembled WGS sequence"/>
</dbReference>
<dbReference type="EMBL" id="JACOQE010000005">
    <property type="protein sequence ID" value="MBC5740740.1"/>
    <property type="molecule type" value="Genomic_DNA"/>
</dbReference>
<keyword evidence="3" id="KW-1185">Reference proteome</keyword>
<dbReference type="InterPro" id="IPR036390">
    <property type="entry name" value="WH_DNA-bd_sf"/>
</dbReference>
<comment type="caution">
    <text evidence="2">The sequence shown here is derived from an EMBL/GenBank/DDBJ whole genome shotgun (WGS) entry which is preliminary data.</text>
</comment>
<organism evidence="2 3">
    <name type="scientific">Blautia intestinalis</name>
    <dbReference type="NCBI Taxonomy" id="2763028"/>
    <lineage>
        <taxon>Bacteria</taxon>
        <taxon>Bacillati</taxon>
        <taxon>Bacillota</taxon>
        <taxon>Clostridia</taxon>
        <taxon>Lachnospirales</taxon>
        <taxon>Lachnospiraceae</taxon>
        <taxon>Blautia</taxon>
    </lineage>
</organism>
<dbReference type="PANTHER" id="PTHR33164">
    <property type="entry name" value="TRANSCRIPTIONAL REGULATOR, MARR FAMILY"/>
    <property type="match status" value="1"/>
</dbReference>
<dbReference type="PROSITE" id="PS50995">
    <property type="entry name" value="HTH_MARR_2"/>
    <property type="match status" value="1"/>
</dbReference>
<dbReference type="Pfam" id="PF12802">
    <property type="entry name" value="MarR_2"/>
    <property type="match status" value="1"/>
</dbReference>
<evidence type="ECO:0000313" key="2">
    <source>
        <dbReference type="EMBL" id="MBC5740740.1"/>
    </source>
</evidence>
<proteinExistence type="predicted"/>
<reference evidence="2 3" key="1">
    <citation type="submission" date="2020-08" db="EMBL/GenBank/DDBJ databases">
        <title>Genome public.</title>
        <authorList>
            <person name="Liu C."/>
            <person name="Sun Q."/>
        </authorList>
    </citation>
    <scope>NUCLEOTIDE SEQUENCE [LARGE SCALE GENOMIC DNA]</scope>
    <source>
        <strain evidence="2 3">27-44</strain>
    </source>
</reference>
<dbReference type="InterPro" id="IPR036388">
    <property type="entry name" value="WH-like_DNA-bd_sf"/>
</dbReference>
<accession>A0ABR7I2X9</accession>
<dbReference type="PRINTS" id="PR00598">
    <property type="entry name" value="HTHMARR"/>
</dbReference>
<sequence>MTNKKIKEMLDACYQAKRIREMLPPLPEGVMPSYIQYLDAIQKLEKKDIHVKVSDISDVMNLPRPGVTRTVKEMEKKGYLSKIASPDDGRVTYISITEEGWKLFRKYDENYFGELSADLSDISEEDADCMIRTIAKFYQIMCERRSHYDK</sequence>
<dbReference type="Gene3D" id="1.10.10.10">
    <property type="entry name" value="Winged helix-like DNA-binding domain superfamily/Winged helix DNA-binding domain"/>
    <property type="match status" value="1"/>
</dbReference>
<dbReference type="InterPro" id="IPR000835">
    <property type="entry name" value="HTH_MarR-typ"/>
</dbReference>
<dbReference type="InterPro" id="IPR039422">
    <property type="entry name" value="MarR/SlyA-like"/>
</dbReference>
<protein>
    <submittedName>
        <fullName evidence="2">MarR family transcriptional regulator</fullName>
    </submittedName>
</protein>
<name>A0ABR7I2X9_9FIRM</name>
<dbReference type="SUPFAM" id="SSF46785">
    <property type="entry name" value="Winged helix' DNA-binding domain"/>
    <property type="match status" value="1"/>
</dbReference>
<dbReference type="RefSeq" id="WP_118041167.1">
    <property type="nucleotide sequence ID" value="NZ_JACOQE010000005.1"/>
</dbReference>
<feature type="domain" description="HTH marR-type" evidence="1">
    <location>
        <begin position="1"/>
        <end position="139"/>
    </location>
</feature>
<gene>
    <name evidence="2" type="ORF">H8Z79_09815</name>
</gene>